<feature type="domain" description="AtuA-like ferredoxin-fold" evidence="3">
    <location>
        <begin position="483"/>
        <end position="576"/>
    </location>
</feature>
<sequence>MTLGPLRIANCSGFFGDRLSAAYDMVHGEAIDVLTGDWLAELTMGVLVKQRKRNADKGFAGTFVSQLDQVLETCLDQGIKVVSNAGGLNPHGCAAQIADIAHRINRPVTIAVVDGDDATDAFEEARRSGWLAEHLDTGEPFSIAGQDPDVVSAYLGGWAIKEALDAGADVVVTGRVTDAAIILGPAAWHFSWSRTDWDALAGAVVAGHIIECGAQATGGNFSFFTELAGMERTGFPIAEISEDGSSVITKQPGTGGAVTVETVTAQLLYEIDGPRYANPDVIARLDTVRLAHIGEDRVQVSGVKGEPAPTHVKVGALVSGGWRNEITFVLTGSDIEAKAELAQSALWAALPEGKDSFQNVTVRLLRADQPDPVTMSEAVALLTITVNDPSREKATAFPRVAIETGLASYPGLYFTAPPSPASEISVFWPTLMPAAIFPQRFTVGERHVVVPPPSMDSTASPMAAPTSEPRSELPTGPTVRQPLGSLFGSRSGDKAGNATLGVWARTDAAHDWLRSWWTPDAIRELIPEAGECSLRVWELPHLRACGVTVVGLLGRGVAANLDLDSQGKGLGEYVRAKAIDIPTVLANENRYVAGQFRTTERIAR</sequence>
<dbReference type="OrthoDB" id="3959640at2"/>
<dbReference type="AlphaFoldDB" id="A0A318RIN0"/>
<proteinExistence type="predicted"/>
<dbReference type="InterPro" id="IPR010839">
    <property type="entry name" value="AtuA_N"/>
</dbReference>
<dbReference type="InterPro" id="IPR056362">
    <property type="entry name" value="AtuA-like_ferredoxin_dom"/>
</dbReference>
<dbReference type="EMBL" id="QJSP01000009">
    <property type="protein sequence ID" value="PYE15990.1"/>
    <property type="molecule type" value="Genomic_DNA"/>
</dbReference>
<dbReference type="RefSeq" id="WP_110470611.1">
    <property type="nucleotide sequence ID" value="NZ_QJSP01000009.1"/>
</dbReference>
<feature type="region of interest" description="Disordered" evidence="1">
    <location>
        <begin position="452"/>
        <end position="478"/>
    </location>
</feature>
<dbReference type="Pfam" id="PF23544">
    <property type="entry name" value="AtuA_ferredoxin"/>
    <property type="match status" value="1"/>
</dbReference>
<dbReference type="Proteomes" id="UP000247591">
    <property type="component" value="Unassembled WGS sequence"/>
</dbReference>
<dbReference type="PANTHER" id="PTHR47585">
    <property type="match status" value="1"/>
</dbReference>
<evidence type="ECO:0000313" key="4">
    <source>
        <dbReference type="EMBL" id="PYE15990.1"/>
    </source>
</evidence>
<keyword evidence="5" id="KW-1185">Reference proteome</keyword>
<comment type="caution">
    <text evidence="4">The sequence shown here is derived from an EMBL/GenBank/DDBJ whole genome shotgun (WGS) entry which is preliminary data.</text>
</comment>
<dbReference type="PANTHER" id="PTHR47585:SF1">
    <property type="entry name" value="DUF1446 DOMAIN-CONTAINING PROTEIN"/>
    <property type="match status" value="1"/>
</dbReference>
<evidence type="ECO:0000313" key="5">
    <source>
        <dbReference type="Proteomes" id="UP000247591"/>
    </source>
</evidence>
<protein>
    <submittedName>
        <fullName evidence="4">Uncharacterized protein DUF1446</fullName>
    </submittedName>
</protein>
<evidence type="ECO:0000259" key="2">
    <source>
        <dbReference type="Pfam" id="PF07287"/>
    </source>
</evidence>
<accession>A0A318RIN0</accession>
<name>A0A318RIN0_WILLI</name>
<feature type="domain" description="Acyclic terpene utilisation N-terminal" evidence="2">
    <location>
        <begin position="6"/>
        <end position="441"/>
    </location>
</feature>
<organism evidence="4 5">
    <name type="scientific">Williamsia limnetica</name>
    <dbReference type="NCBI Taxonomy" id="882452"/>
    <lineage>
        <taxon>Bacteria</taxon>
        <taxon>Bacillati</taxon>
        <taxon>Actinomycetota</taxon>
        <taxon>Actinomycetes</taxon>
        <taxon>Mycobacteriales</taxon>
        <taxon>Nocardiaceae</taxon>
        <taxon>Williamsia</taxon>
    </lineage>
</organism>
<evidence type="ECO:0000256" key="1">
    <source>
        <dbReference type="SAM" id="MobiDB-lite"/>
    </source>
</evidence>
<gene>
    <name evidence="4" type="ORF">DFR67_109218</name>
</gene>
<reference evidence="4 5" key="1">
    <citation type="submission" date="2018-06" db="EMBL/GenBank/DDBJ databases">
        <title>Genomic Encyclopedia of Type Strains, Phase IV (KMG-IV): sequencing the most valuable type-strain genomes for metagenomic binning, comparative biology and taxonomic classification.</title>
        <authorList>
            <person name="Goeker M."/>
        </authorList>
    </citation>
    <scope>NUCLEOTIDE SEQUENCE [LARGE SCALE GENOMIC DNA]</scope>
    <source>
        <strain evidence="4 5">DSM 45521</strain>
    </source>
</reference>
<dbReference type="Pfam" id="PF07287">
    <property type="entry name" value="AtuA"/>
    <property type="match status" value="1"/>
</dbReference>
<evidence type="ECO:0000259" key="3">
    <source>
        <dbReference type="Pfam" id="PF23544"/>
    </source>
</evidence>